<sequence>MGDTFDSKGGEQNIAQGDHATGKQENVTQEVRGDGNIFSNTGNVTVTYGMSSEEVVKMARELVRQQLEAKDEQNKALTEAITALSKTGASAASINDALQALQQGHTAKAQAIFAEVLRSKEAEGQKANTEAAAAARHLGALAYMNNPKEALAAYQKAVQLDPDNADGWNMLGLLLVRKEELAQAEDAFRKVLALGEAHQDKEVQAVALGNLGLVYRTRDKLDKAEEMYRKSLEIEQVLGNKKGMANDYGNLGIVYGIQGEIDKAEAAWKQSLSLYQEMGAMQHPYAKKMQQWLDELAQLRASQPAPPAANPR</sequence>
<dbReference type="Pfam" id="PF13432">
    <property type="entry name" value="TPR_16"/>
    <property type="match status" value="1"/>
</dbReference>
<evidence type="ECO:0000256" key="2">
    <source>
        <dbReference type="ARBA" id="ARBA00022803"/>
    </source>
</evidence>
<keyword evidence="7" id="KW-1185">Reference proteome</keyword>
<feature type="coiled-coil region" evidence="4">
    <location>
        <begin position="55"/>
        <end position="87"/>
    </location>
</feature>
<dbReference type="PANTHER" id="PTHR45641">
    <property type="entry name" value="TETRATRICOPEPTIDE REPEAT PROTEIN (AFU_ORTHOLOGUE AFUA_6G03870)"/>
    <property type="match status" value="1"/>
</dbReference>
<feature type="repeat" description="TPR" evidence="3">
    <location>
        <begin position="165"/>
        <end position="198"/>
    </location>
</feature>
<gene>
    <name evidence="6" type="ORF">CDV28_10712</name>
</gene>
<evidence type="ECO:0000256" key="1">
    <source>
        <dbReference type="ARBA" id="ARBA00022737"/>
    </source>
</evidence>
<dbReference type="AlphaFoldDB" id="A0A521G2V8"/>
<feature type="region of interest" description="Disordered" evidence="5">
    <location>
        <begin position="1"/>
        <end position="38"/>
    </location>
</feature>
<evidence type="ECO:0000256" key="3">
    <source>
        <dbReference type="PROSITE-ProRule" id="PRU00339"/>
    </source>
</evidence>
<dbReference type="InterPro" id="IPR019734">
    <property type="entry name" value="TPR_rpt"/>
</dbReference>
<evidence type="ECO:0000313" key="7">
    <source>
        <dbReference type="Proteomes" id="UP000316238"/>
    </source>
</evidence>
<dbReference type="SUPFAM" id="SSF48452">
    <property type="entry name" value="TPR-like"/>
    <property type="match status" value="1"/>
</dbReference>
<dbReference type="SMART" id="SM00028">
    <property type="entry name" value="TPR"/>
    <property type="match status" value="4"/>
</dbReference>
<dbReference type="InterPro" id="IPR011990">
    <property type="entry name" value="TPR-like_helical_dom_sf"/>
</dbReference>
<evidence type="ECO:0000256" key="4">
    <source>
        <dbReference type="SAM" id="Coils"/>
    </source>
</evidence>
<dbReference type="Proteomes" id="UP000316238">
    <property type="component" value="Unassembled WGS sequence"/>
</dbReference>
<organism evidence="6 7">
    <name type="scientific">Candidatus Electronema aureum</name>
    <dbReference type="NCBI Taxonomy" id="2005002"/>
    <lineage>
        <taxon>Bacteria</taxon>
        <taxon>Pseudomonadati</taxon>
        <taxon>Thermodesulfobacteriota</taxon>
        <taxon>Desulfobulbia</taxon>
        <taxon>Desulfobulbales</taxon>
        <taxon>Desulfobulbaceae</taxon>
        <taxon>Candidatus Electronema</taxon>
    </lineage>
</organism>
<evidence type="ECO:0000313" key="6">
    <source>
        <dbReference type="EMBL" id="TAA75365.1"/>
    </source>
</evidence>
<keyword evidence="4" id="KW-0175">Coiled coil</keyword>
<dbReference type="PROSITE" id="PS50005">
    <property type="entry name" value="TPR"/>
    <property type="match status" value="4"/>
</dbReference>
<feature type="repeat" description="TPR" evidence="3">
    <location>
        <begin position="245"/>
        <end position="278"/>
    </location>
</feature>
<proteinExistence type="predicted"/>
<evidence type="ECO:0000256" key="5">
    <source>
        <dbReference type="SAM" id="MobiDB-lite"/>
    </source>
</evidence>
<feature type="repeat" description="TPR" evidence="3">
    <location>
        <begin position="205"/>
        <end position="238"/>
    </location>
</feature>
<feature type="repeat" description="TPR" evidence="3">
    <location>
        <begin position="132"/>
        <end position="164"/>
    </location>
</feature>
<accession>A0A521G2V8</accession>
<dbReference type="Gene3D" id="1.25.40.10">
    <property type="entry name" value="Tetratricopeptide repeat domain"/>
    <property type="match status" value="2"/>
</dbReference>
<dbReference type="PANTHER" id="PTHR45641:SF19">
    <property type="entry name" value="NEPHROCYSTIN-3"/>
    <property type="match status" value="1"/>
</dbReference>
<protein>
    <submittedName>
        <fullName evidence="6">TPR repeat-containing protein</fullName>
    </submittedName>
</protein>
<keyword evidence="1" id="KW-0677">Repeat</keyword>
<comment type="caution">
    <text evidence="6">The sequence shown here is derived from an EMBL/GenBank/DDBJ whole genome shotgun (WGS) entry which is preliminary data.</text>
</comment>
<name>A0A521G2V8_9BACT</name>
<reference evidence="6" key="1">
    <citation type="submission" date="2017-07" db="EMBL/GenBank/DDBJ databases">
        <title>The cable genome - Insights into the physiology and evolution of filamentous bacteria capable of sulfide oxidation via long distance electron transfer.</title>
        <authorList>
            <person name="Thorup C."/>
            <person name="Bjerg J.T."/>
            <person name="Schreiber L."/>
            <person name="Nielsen L.P."/>
            <person name="Kjeldsen K.U."/>
            <person name="Boesen T."/>
            <person name="Boggild A."/>
            <person name="Meysman F."/>
            <person name="Geelhoed J."/>
            <person name="Schramm A."/>
        </authorList>
    </citation>
    <scope>NUCLEOTIDE SEQUENCE [LARGE SCALE GENOMIC DNA]</scope>
    <source>
        <strain evidence="6">GS</strain>
    </source>
</reference>
<dbReference type="EMBL" id="NQJD01000007">
    <property type="protein sequence ID" value="TAA75365.1"/>
    <property type="molecule type" value="Genomic_DNA"/>
</dbReference>
<keyword evidence="2 3" id="KW-0802">TPR repeat</keyword>
<dbReference type="Pfam" id="PF13424">
    <property type="entry name" value="TPR_12"/>
    <property type="match status" value="1"/>
</dbReference>